<accession>A0A081RIM8</accession>
<dbReference type="AlphaFoldDB" id="A0A081RIM8"/>
<evidence type="ECO:0000256" key="1">
    <source>
        <dbReference type="SAM" id="MobiDB-lite"/>
    </source>
</evidence>
<proteinExistence type="predicted"/>
<dbReference type="OrthoDB" id="7579791at2"/>
<evidence type="ECO:0000313" key="3">
    <source>
        <dbReference type="Proteomes" id="UP000028411"/>
    </source>
</evidence>
<dbReference type="RefSeq" id="WP_037447206.1">
    <property type="nucleotide sequence ID" value="NZ_JFHR01000003.1"/>
</dbReference>
<organism evidence="2 3">
    <name type="scientific">Sphingobium chlorophenolicum</name>
    <dbReference type="NCBI Taxonomy" id="46429"/>
    <lineage>
        <taxon>Bacteria</taxon>
        <taxon>Pseudomonadati</taxon>
        <taxon>Pseudomonadota</taxon>
        <taxon>Alphaproteobacteria</taxon>
        <taxon>Sphingomonadales</taxon>
        <taxon>Sphingomonadaceae</taxon>
        <taxon>Sphingobium</taxon>
    </lineage>
</organism>
<reference evidence="2 3" key="1">
    <citation type="submission" date="2014-02" db="EMBL/GenBank/DDBJ databases">
        <title>Whole genome sequence of Sphingobium chlorophenolicum NBRC 16172.</title>
        <authorList>
            <person name="Gan H.M."/>
            <person name="Gan H.Y."/>
            <person name="Chew T.H."/>
            <person name="Savka M.A."/>
        </authorList>
    </citation>
    <scope>NUCLEOTIDE SEQUENCE [LARGE SCALE GENOMIC DNA]</scope>
    <source>
        <strain evidence="2 3">NBRC 16172</strain>
    </source>
</reference>
<dbReference type="Proteomes" id="UP000028411">
    <property type="component" value="Unassembled WGS sequence"/>
</dbReference>
<dbReference type="PATRIC" id="fig|46429.4.peg.586"/>
<comment type="caution">
    <text evidence="2">The sequence shown here is derived from an EMBL/GenBank/DDBJ whole genome shotgun (WGS) entry which is preliminary data.</text>
</comment>
<name>A0A081RIM8_SPHCR</name>
<sequence>MKEVHDEASAATANNGVVDVSGPDAVNVSLKPAAALKTAERISSAAVEALLEQTSQASKERH</sequence>
<gene>
    <name evidence="2" type="ORF">BV95_00600</name>
</gene>
<dbReference type="EMBL" id="JFHR01000003">
    <property type="protein sequence ID" value="KEQ55051.1"/>
    <property type="molecule type" value="Genomic_DNA"/>
</dbReference>
<feature type="region of interest" description="Disordered" evidence="1">
    <location>
        <begin position="1"/>
        <end position="23"/>
    </location>
</feature>
<protein>
    <submittedName>
        <fullName evidence="2">Uncharacterized protein</fullName>
    </submittedName>
</protein>
<evidence type="ECO:0000313" key="2">
    <source>
        <dbReference type="EMBL" id="KEQ55051.1"/>
    </source>
</evidence>